<dbReference type="Pfam" id="PF13949">
    <property type="entry name" value="ALIX_LYPXL_bnd"/>
    <property type="match status" value="1"/>
</dbReference>
<dbReference type="Proteomes" id="UP000509704">
    <property type="component" value="Chromosome 8"/>
</dbReference>
<evidence type="ECO:0000256" key="7">
    <source>
        <dbReference type="SAM" id="MobiDB-lite"/>
    </source>
</evidence>
<reference evidence="9 10" key="1">
    <citation type="submission" date="2020-07" db="EMBL/GenBank/DDBJ databases">
        <title>The yeast mating-type switching endonuclease HO is a domesticated member of an unorthodox homing genetic element family.</title>
        <authorList>
            <person name="Coughlan A.Y."/>
            <person name="Lombardi L."/>
            <person name="Braun-Galleani S."/>
            <person name="Martos A.R."/>
            <person name="Galeote V."/>
            <person name="Bigey F."/>
            <person name="Dequin S."/>
            <person name="Byrne K.P."/>
            <person name="Wolfe K.H."/>
        </authorList>
    </citation>
    <scope>NUCLEOTIDE SEQUENCE [LARGE SCALE GENOMIC DNA]</scope>
    <source>
        <strain evidence="9 10">NRRL Y-6702</strain>
    </source>
</reference>
<keyword evidence="4" id="KW-0967">Endosome</keyword>
<accession>A0A7H9B9G3</accession>
<dbReference type="GeneID" id="59238737"/>
<dbReference type="EMBL" id="CP058611">
    <property type="protein sequence ID" value="QLG74934.1"/>
    <property type="molecule type" value="Genomic_DNA"/>
</dbReference>
<dbReference type="InterPro" id="IPR004328">
    <property type="entry name" value="BRO1_dom"/>
</dbReference>
<dbReference type="Gene3D" id="1.20.120.560">
    <property type="entry name" value="alix/aip1 in complex with the ypdl late domain"/>
    <property type="match status" value="1"/>
</dbReference>
<dbReference type="PANTHER" id="PTHR23030">
    <property type="entry name" value="PCD6 INTERACTING PROTEIN-RELATED"/>
    <property type="match status" value="1"/>
</dbReference>
<dbReference type="GO" id="GO:0043328">
    <property type="term" value="P:protein transport to vacuole involved in ubiquitin-dependent protein catabolic process via the multivesicular body sorting pathway"/>
    <property type="evidence" value="ECO:0007669"/>
    <property type="project" value="TreeGrafter"/>
</dbReference>
<evidence type="ECO:0000256" key="1">
    <source>
        <dbReference type="ARBA" id="ARBA00004177"/>
    </source>
</evidence>
<keyword evidence="3" id="KW-0963">Cytoplasm</keyword>
<feature type="compositionally biased region" description="Polar residues" evidence="7">
    <location>
        <begin position="751"/>
        <end position="766"/>
    </location>
</feature>
<evidence type="ECO:0000256" key="4">
    <source>
        <dbReference type="ARBA" id="ARBA00022753"/>
    </source>
</evidence>
<feature type="domain" description="BRO1" evidence="8">
    <location>
        <begin position="4"/>
        <end position="402"/>
    </location>
</feature>
<feature type="coiled-coil region" evidence="6">
    <location>
        <begin position="547"/>
        <end position="584"/>
    </location>
</feature>
<dbReference type="CDD" id="cd09237">
    <property type="entry name" value="V_ScBro1_like"/>
    <property type="match status" value="1"/>
</dbReference>
<dbReference type="InterPro" id="IPR025304">
    <property type="entry name" value="ALIX_V_dom"/>
</dbReference>
<dbReference type="KEGG" id="zmk:HG535_0H02610"/>
<dbReference type="InterPro" id="IPR038499">
    <property type="entry name" value="BRO1_sf"/>
</dbReference>
<organism evidence="9 10">
    <name type="scientific">Zygotorulaspora mrakii</name>
    <name type="common">Zygosaccharomyces mrakii</name>
    <dbReference type="NCBI Taxonomy" id="42260"/>
    <lineage>
        <taxon>Eukaryota</taxon>
        <taxon>Fungi</taxon>
        <taxon>Dikarya</taxon>
        <taxon>Ascomycota</taxon>
        <taxon>Saccharomycotina</taxon>
        <taxon>Saccharomycetes</taxon>
        <taxon>Saccharomycetales</taxon>
        <taxon>Saccharomycetaceae</taxon>
        <taxon>Zygotorulaspora</taxon>
    </lineage>
</organism>
<sequence length="824" mass="94011">MKPYFLELKLKDTETLDWKKGLTAYLRRSYGSGQWSQFYDEDLTAELDQLRHNANGELAPESLLNQNLLYYAYLEHLHLRLGKNSGQLKLDFTWYDAEYGVQSKAKKYSQRTLALEKSSTLYNIGVLYSQVAKEKVSDDYSKAIECISKATACFEFLSENFLNSPSVDLFSDNTKFLQKVSHAEGVELFVIKLLNGGDPLKQASLISKLAHSAARLYEDCDGFYKNGDTSTGTTAYGEVKWRYIINCKYYYYKAVASYYHAVMLEQQSKIGEAIAFLKLANSSLLQCLPNKIYLKEYIDFQGFKDQIDEKEKQEIKDNDYIYHEAIPPAVQLEVIKPMNAIKPVPWLTSIDPYLKEASNKCKMLYKGIVPMEIYEKESIYSEEKAMFIRHQMDINETANWEYSSFIEFSNLPKLIVDLEKRLRNGLKPSDDPEVEHMKENVAIWANTVQSSIFKNLDEQMKIIVDKRQNILSILSKLPPTERDNALKLKATLLEASQSDEKLFSLVRPYTEEIKLLNNGSLLWQTFNSFTKDAENQPSLLDLDDSKSENVAQQLRVLKQKAEDLRLLKEERARNLEELKDESSKDDITNVLLVNNGKSDIEIESVFESELEKFKPFSTRIEAAIFKQTASILEIKKQIDEIFQLCGIQDKSEGELKLAKSRKRFVGRLQEAISNFNLFCSDFPKGLAFYDSLLNMSRDLCSRASREVFGSREGTPPLLPPQYSHVTTQLGELSISQSAVSPPVVPPRTYGGTISQNPTGSSLTSGHNSGGPPPVPPKYARMNANDQGSRSNDFENEERELQKNPTSFYSRPSVFDENLYSKFSS</sequence>
<evidence type="ECO:0000256" key="5">
    <source>
        <dbReference type="ARBA" id="ARBA00041284"/>
    </source>
</evidence>
<dbReference type="PANTHER" id="PTHR23030:SF30">
    <property type="entry name" value="TYROSINE-PROTEIN PHOSPHATASE NON-RECEPTOR TYPE 23"/>
    <property type="match status" value="1"/>
</dbReference>
<keyword evidence="6" id="KW-0175">Coiled coil</keyword>
<dbReference type="RefSeq" id="XP_037146659.1">
    <property type="nucleotide sequence ID" value="XM_037290764.1"/>
</dbReference>
<evidence type="ECO:0000313" key="10">
    <source>
        <dbReference type="Proteomes" id="UP000509704"/>
    </source>
</evidence>
<dbReference type="Pfam" id="PF03097">
    <property type="entry name" value="BRO1"/>
    <property type="match status" value="1"/>
</dbReference>
<evidence type="ECO:0000313" key="9">
    <source>
        <dbReference type="EMBL" id="QLG74934.1"/>
    </source>
</evidence>
<evidence type="ECO:0000259" key="8">
    <source>
        <dbReference type="PROSITE" id="PS51180"/>
    </source>
</evidence>
<proteinExistence type="predicted"/>
<dbReference type="SMART" id="SM01041">
    <property type="entry name" value="BRO1"/>
    <property type="match status" value="1"/>
</dbReference>
<keyword evidence="10" id="KW-1185">Reference proteome</keyword>
<dbReference type="PROSITE" id="PS51180">
    <property type="entry name" value="BRO1"/>
    <property type="match status" value="1"/>
</dbReference>
<gene>
    <name evidence="9" type="ORF">HG535_0H02610</name>
</gene>
<dbReference type="Gene3D" id="1.25.40.280">
    <property type="entry name" value="alix/aip1 like domains"/>
    <property type="match status" value="1"/>
</dbReference>
<dbReference type="Gene3D" id="1.20.140.50">
    <property type="entry name" value="alix/aip1 like domains"/>
    <property type="match status" value="1"/>
</dbReference>
<evidence type="ECO:0000256" key="2">
    <source>
        <dbReference type="ARBA" id="ARBA00004496"/>
    </source>
</evidence>
<dbReference type="CDD" id="cd09242">
    <property type="entry name" value="BRO1_ScBro1_like"/>
    <property type="match status" value="1"/>
</dbReference>
<comment type="subcellular location">
    <subcellularLocation>
        <location evidence="2">Cytoplasm</location>
    </subcellularLocation>
    <subcellularLocation>
        <location evidence="1">Endosome</location>
    </subcellularLocation>
</comment>
<feature type="region of interest" description="Disordered" evidence="7">
    <location>
        <begin position="736"/>
        <end position="811"/>
    </location>
</feature>
<evidence type="ECO:0000256" key="6">
    <source>
        <dbReference type="SAM" id="Coils"/>
    </source>
</evidence>
<protein>
    <recommendedName>
        <fullName evidence="5">BRO domain-containing protein 1</fullName>
    </recommendedName>
</protein>
<dbReference type="OrthoDB" id="2141925at2759"/>
<dbReference type="AlphaFoldDB" id="A0A7H9B9G3"/>
<evidence type="ECO:0000256" key="3">
    <source>
        <dbReference type="ARBA" id="ARBA00022490"/>
    </source>
</evidence>
<name>A0A7H9B9G3_ZYGMR</name>
<dbReference type="GO" id="GO:0005768">
    <property type="term" value="C:endosome"/>
    <property type="evidence" value="ECO:0007669"/>
    <property type="project" value="UniProtKB-SubCell"/>
</dbReference>